<evidence type="ECO:0000313" key="2">
    <source>
        <dbReference type="EMBL" id="NEK22778.1"/>
    </source>
</evidence>
<proteinExistence type="predicted"/>
<reference evidence="2 3" key="1">
    <citation type="submission" date="2020-01" db="EMBL/GenBank/DDBJ databases">
        <title>Sulfitobacter sediminilitoris sp. nov., isolated from a tidal flat.</title>
        <authorList>
            <person name="Park S."/>
            <person name="Yoon J.-H."/>
        </authorList>
    </citation>
    <scope>NUCLEOTIDE SEQUENCE [LARGE SCALE GENOMIC DNA]</scope>
    <source>
        <strain evidence="2 3">JBTF-M27</strain>
    </source>
</reference>
<keyword evidence="1" id="KW-1133">Transmembrane helix</keyword>
<keyword evidence="3" id="KW-1185">Reference proteome</keyword>
<dbReference type="EMBL" id="JAABNT010000005">
    <property type="protein sequence ID" value="NEK22778.1"/>
    <property type="molecule type" value="Genomic_DNA"/>
</dbReference>
<dbReference type="AlphaFoldDB" id="A0A6P0CC92"/>
<gene>
    <name evidence="2" type="ORF">GV827_10200</name>
</gene>
<dbReference type="RefSeq" id="WP_164353703.1">
    <property type="nucleotide sequence ID" value="NZ_JAABNT010000005.1"/>
</dbReference>
<keyword evidence="1" id="KW-0472">Membrane</keyword>
<evidence type="ECO:0000313" key="3">
    <source>
        <dbReference type="Proteomes" id="UP000468591"/>
    </source>
</evidence>
<feature type="transmembrane region" description="Helical" evidence="1">
    <location>
        <begin position="12"/>
        <end position="32"/>
    </location>
</feature>
<comment type="caution">
    <text evidence="2">The sequence shown here is derived from an EMBL/GenBank/DDBJ whole genome shotgun (WGS) entry which is preliminary data.</text>
</comment>
<name>A0A6P0CC92_9RHOB</name>
<sequence>MSEISKGRKTIIWGLVIGFLINAFVFYLLIFAGGNSQTDIDRGWLVFLTVPLLGLWGIILILSGMMPIWRDENQ</sequence>
<feature type="transmembrane region" description="Helical" evidence="1">
    <location>
        <begin position="44"/>
        <end position="69"/>
    </location>
</feature>
<keyword evidence="1" id="KW-0812">Transmembrane</keyword>
<protein>
    <submittedName>
        <fullName evidence="2">Uncharacterized protein</fullName>
    </submittedName>
</protein>
<accession>A0A6P0CC92</accession>
<evidence type="ECO:0000256" key="1">
    <source>
        <dbReference type="SAM" id="Phobius"/>
    </source>
</evidence>
<organism evidence="2 3">
    <name type="scientific">Sulfitobacter sediminilitoris</name>
    <dbReference type="NCBI Taxonomy" id="2698830"/>
    <lineage>
        <taxon>Bacteria</taxon>
        <taxon>Pseudomonadati</taxon>
        <taxon>Pseudomonadota</taxon>
        <taxon>Alphaproteobacteria</taxon>
        <taxon>Rhodobacterales</taxon>
        <taxon>Roseobacteraceae</taxon>
        <taxon>Sulfitobacter</taxon>
    </lineage>
</organism>
<dbReference type="Proteomes" id="UP000468591">
    <property type="component" value="Unassembled WGS sequence"/>
</dbReference>